<reference evidence="2 3" key="1">
    <citation type="submission" date="2015-08" db="EMBL/GenBank/DDBJ databases">
        <title>Next Generation Sequencing and Analysis of the Genome of Puccinia sorghi L Schw, the Causal Agent of Maize Common Rust.</title>
        <authorList>
            <person name="Rochi L."/>
            <person name="Burguener G."/>
            <person name="Darino M."/>
            <person name="Turjanski A."/>
            <person name="Kreff E."/>
            <person name="Dieguez M.J."/>
            <person name="Sacco F."/>
        </authorList>
    </citation>
    <scope>NUCLEOTIDE SEQUENCE [LARGE SCALE GENOMIC DNA]</scope>
    <source>
        <strain evidence="2 3">RO10H11247</strain>
    </source>
</reference>
<feature type="compositionally biased region" description="Low complexity" evidence="1">
    <location>
        <begin position="453"/>
        <end position="462"/>
    </location>
</feature>
<gene>
    <name evidence="2" type="ORF">VP01_1695g2</name>
</gene>
<protein>
    <submittedName>
        <fullName evidence="2">Uncharacterized protein</fullName>
    </submittedName>
</protein>
<keyword evidence="3" id="KW-1185">Reference proteome</keyword>
<sequence length="504" mass="55117">MDMDLWWCPVCERAITEQEETVQHMPGGLTKPTSLSPTQPRYTSRGGVYGPKGSLYCSEACREVEEHNGRFAFEQLAACLPASLVSRPPLSHEEPESDGTLSGTEDITTDKSRSSLPLAKRSHSSTTGYNPRSSTRHIASSSISNEDLNPLIAPLRQGAGSQEPEPNRRVPILISPNGTPLIQPTFPQRPALGHAQRRHQSQCPAAKKYCLPHSTAVVRASSGLKLTTSSSGAPKACNSVPTYASSTAALQGGAAKIKTILNQQPTVVRNDMEFGADARREKPASLMRHYGLFFRSRSGSKRGEWSDSADELSSSTTATAALVGLSVERRAVSSTTGHLMSRQGSQTSRRSSLHALITPLLLANKSEPGQVHKIDPSPPALPKRASPRKDRKHALADNGSRSWTWDHLPADVPQYPAMDLAQIRLSKLLLPHHLTLHPNSNSHHHHHHHHHSIPPLHSSSHPHSNRTLPTSTHLSCNHLSNHLHLDPIPPFPIIQSKKKLFIFH</sequence>
<dbReference type="OrthoDB" id="2506859at2759"/>
<feature type="compositionally biased region" description="Polar residues" evidence="1">
    <location>
        <begin position="31"/>
        <end position="42"/>
    </location>
</feature>
<evidence type="ECO:0000313" key="3">
    <source>
        <dbReference type="Proteomes" id="UP000037035"/>
    </source>
</evidence>
<dbReference type="EMBL" id="LAVV01006498">
    <property type="protein sequence ID" value="KNZ59609.1"/>
    <property type="molecule type" value="Genomic_DNA"/>
</dbReference>
<name>A0A0L6VFU6_9BASI</name>
<feature type="region of interest" description="Disordered" evidence="1">
    <location>
        <begin position="367"/>
        <end position="398"/>
    </location>
</feature>
<dbReference type="Proteomes" id="UP000037035">
    <property type="component" value="Unassembled WGS sequence"/>
</dbReference>
<proteinExistence type="predicted"/>
<dbReference type="VEuPathDB" id="FungiDB:VP01_1695g2"/>
<feature type="compositionally biased region" description="Basic residues" evidence="1">
    <location>
        <begin position="442"/>
        <end position="452"/>
    </location>
</feature>
<accession>A0A0L6VFU6</accession>
<feature type="region of interest" description="Disordered" evidence="1">
    <location>
        <begin position="25"/>
        <end position="45"/>
    </location>
</feature>
<comment type="caution">
    <text evidence="2">The sequence shown here is derived from an EMBL/GenBank/DDBJ whole genome shotgun (WGS) entry which is preliminary data.</text>
</comment>
<evidence type="ECO:0000256" key="1">
    <source>
        <dbReference type="SAM" id="MobiDB-lite"/>
    </source>
</evidence>
<feature type="region of interest" description="Disordered" evidence="1">
    <location>
        <begin position="436"/>
        <end position="473"/>
    </location>
</feature>
<feature type="compositionally biased region" description="Low complexity" evidence="1">
    <location>
        <begin position="132"/>
        <end position="144"/>
    </location>
</feature>
<feature type="region of interest" description="Disordered" evidence="1">
    <location>
        <begin position="88"/>
        <end position="145"/>
    </location>
</feature>
<organism evidence="2 3">
    <name type="scientific">Puccinia sorghi</name>
    <dbReference type="NCBI Taxonomy" id="27349"/>
    <lineage>
        <taxon>Eukaryota</taxon>
        <taxon>Fungi</taxon>
        <taxon>Dikarya</taxon>
        <taxon>Basidiomycota</taxon>
        <taxon>Pucciniomycotina</taxon>
        <taxon>Pucciniomycetes</taxon>
        <taxon>Pucciniales</taxon>
        <taxon>Pucciniaceae</taxon>
        <taxon>Puccinia</taxon>
    </lineage>
</organism>
<evidence type="ECO:0000313" key="2">
    <source>
        <dbReference type="EMBL" id="KNZ59609.1"/>
    </source>
</evidence>
<dbReference type="AlphaFoldDB" id="A0A0L6VFU6"/>